<accession>A0ABT5BVX8</accession>
<comment type="caution">
    <text evidence="3">The sequence shown here is derived from an EMBL/GenBank/DDBJ whole genome shotgun (WGS) entry which is preliminary data.</text>
</comment>
<keyword evidence="2" id="KW-0472">Membrane</keyword>
<feature type="region of interest" description="Disordered" evidence="1">
    <location>
        <begin position="428"/>
        <end position="447"/>
    </location>
</feature>
<keyword evidence="2" id="KW-1133">Transmembrane helix</keyword>
<feature type="compositionally biased region" description="Low complexity" evidence="1">
    <location>
        <begin position="436"/>
        <end position="447"/>
    </location>
</feature>
<feature type="transmembrane region" description="Helical" evidence="2">
    <location>
        <begin position="30"/>
        <end position="48"/>
    </location>
</feature>
<dbReference type="RefSeq" id="WP_272095093.1">
    <property type="nucleotide sequence ID" value="NZ_JAQNDK010000001.1"/>
</dbReference>
<name>A0ABT5BVX8_9BACT</name>
<evidence type="ECO:0008006" key="5">
    <source>
        <dbReference type="Google" id="ProtNLM"/>
    </source>
</evidence>
<evidence type="ECO:0000256" key="2">
    <source>
        <dbReference type="SAM" id="Phobius"/>
    </source>
</evidence>
<dbReference type="EMBL" id="JAQNDK010000001">
    <property type="protein sequence ID" value="MDC0678300.1"/>
    <property type="molecule type" value="Genomic_DNA"/>
</dbReference>
<feature type="transmembrane region" description="Helical" evidence="2">
    <location>
        <begin position="183"/>
        <end position="200"/>
    </location>
</feature>
<proteinExistence type="predicted"/>
<organism evidence="3 4">
    <name type="scientific">Sorangium atrum</name>
    <dbReference type="NCBI Taxonomy" id="2995308"/>
    <lineage>
        <taxon>Bacteria</taxon>
        <taxon>Pseudomonadati</taxon>
        <taxon>Myxococcota</taxon>
        <taxon>Polyangia</taxon>
        <taxon>Polyangiales</taxon>
        <taxon>Polyangiaceae</taxon>
        <taxon>Sorangium</taxon>
    </lineage>
</organism>
<feature type="transmembrane region" description="Helical" evidence="2">
    <location>
        <begin position="55"/>
        <end position="81"/>
    </location>
</feature>
<evidence type="ECO:0000313" key="4">
    <source>
        <dbReference type="Proteomes" id="UP001217485"/>
    </source>
</evidence>
<keyword evidence="2" id="KW-0812">Transmembrane</keyword>
<reference evidence="3 4" key="1">
    <citation type="submission" date="2023-01" db="EMBL/GenBank/DDBJ databases">
        <title>Minimal conservation of predation-associated metabolite biosynthetic gene clusters underscores biosynthetic potential of Myxococcota including descriptions for ten novel species: Archangium lansinium sp. nov., Myxococcus landrumus sp. nov., Nannocystis bai.</title>
        <authorList>
            <person name="Ahearne A."/>
            <person name="Stevens C."/>
            <person name="Dowd S."/>
        </authorList>
    </citation>
    <scope>NUCLEOTIDE SEQUENCE [LARGE SCALE GENOMIC DNA]</scope>
    <source>
        <strain evidence="3 4">WIWO2</strain>
    </source>
</reference>
<dbReference type="Proteomes" id="UP001217485">
    <property type="component" value="Unassembled WGS sequence"/>
</dbReference>
<sequence length="447" mass="47005">MAGTAGSDGVFKRCGVLIQPYADARSIGRLLSSALAWLLVVFSVASLVEPLAGPIVAAVMVPFALLGSLLALLCLACLLYTPIAWLWAAVGSSGAAVVRVSNALWIERPGDRRSFPLLSLTRARLSSSGGEVALKTDDGDVIRVRVDDPVDAERLLGVIAAGRARGTWSARLYEDAPSLPRRGLFVGVAALMSLICWSVLDFDVALSLGVVTGASAWVLAALLREGSARRVLVAGSDGLSLRDDAGERFISFGSIERVEETALGVELALAGGEELSLTLVPPQLLRDPSETGLSMVLAERRREHLLALLRERSGRGADEAGRAVALLGRRGLPAPAWRAALRRLVGEAGADYRTAKLTREQAFTVLEDGGAPAELRIGAALALAGSRDGQTEERLRIAAEGCANRDVRLALEHAAEGDIDDWMLEQALSSSGSEQAAAPPRSAARAA</sequence>
<keyword evidence="4" id="KW-1185">Reference proteome</keyword>
<evidence type="ECO:0000313" key="3">
    <source>
        <dbReference type="EMBL" id="MDC0678300.1"/>
    </source>
</evidence>
<feature type="transmembrane region" description="Helical" evidence="2">
    <location>
        <begin position="206"/>
        <end position="223"/>
    </location>
</feature>
<gene>
    <name evidence="3" type="ORF">POL72_11190</name>
</gene>
<protein>
    <recommendedName>
        <fullName evidence="5">PH domain-containing protein</fullName>
    </recommendedName>
</protein>
<evidence type="ECO:0000256" key="1">
    <source>
        <dbReference type="SAM" id="MobiDB-lite"/>
    </source>
</evidence>